<evidence type="ECO:0008006" key="3">
    <source>
        <dbReference type="Google" id="ProtNLM"/>
    </source>
</evidence>
<dbReference type="EMBL" id="AP018449">
    <property type="protein sequence ID" value="BBB89584.1"/>
    <property type="molecule type" value="Genomic_DNA"/>
</dbReference>
<protein>
    <recommendedName>
        <fullName evidence="3">CYTH domain-containing protein</fullName>
    </recommendedName>
</protein>
<dbReference type="KEGG" id="mana:MAMMFC1_00217"/>
<proteinExistence type="predicted"/>
<gene>
    <name evidence="1" type="ORF">MAMMFC1_00217</name>
</gene>
<reference evidence="1 2" key="1">
    <citation type="journal article" date="2018" name="Int. J. Syst. Evol. Microbiol.">
        <title>Methylomusa anaerophila gen. nov., sp. nov., an anaerobic methanol-utilizing bacterium isolated from a microbial fuel cell.</title>
        <authorList>
            <person name="Amano N."/>
            <person name="Yamamuro A."/>
            <person name="Miyahara M."/>
            <person name="Kouzuma A."/>
            <person name="Abe T."/>
            <person name="Watanabe K."/>
        </authorList>
    </citation>
    <scope>NUCLEOTIDE SEQUENCE [LARGE SCALE GENOMIC DNA]</scope>
    <source>
        <strain evidence="1 2">MMFC1</strain>
    </source>
</reference>
<evidence type="ECO:0000313" key="2">
    <source>
        <dbReference type="Proteomes" id="UP000276437"/>
    </source>
</evidence>
<name>A0A348AET6_9FIRM</name>
<keyword evidence="2" id="KW-1185">Reference proteome</keyword>
<evidence type="ECO:0000313" key="1">
    <source>
        <dbReference type="EMBL" id="BBB89584.1"/>
    </source>
</evidence>
<organism evidence="1 2">
    <name type="scientific">Methylomusa anaerophila</name>
    <dbReference type="NCBI Taxonomy" id="1930071"/>
    <lineage>
        <taxon>Bacteria</taxon>
        <taxon>Bacillati</taxon>
        <taxon>Bacillota</taxon>
        <taxon>Negativicutes</taxon>
        <taxon>Selenomonadales</taxon>
        <taxon>Sporomusaceae</taxon>
        <taxon>Methylomusa</taxon>
    </lineage>
</organism>
<dbReference type="Gene3D" id="2.40.320.10">
    <property type="entry name" value="Hypothetical Protein Pfu-838710-001"/>
    <property type="match status" value="1"/>
</dbReference>
<accession>A0A348AET6</accession>
<dbReference type="AlphaFoldDB" id="A0A348AET6"/>
<dbReference type="Proteomes" id="UP000276437">
    <property type="component" value="Chromosome"/>
</dbReference>
<sequence>MNNNVIYEVETRVYFDNPDEAMIALPFLKQSLDNEIEWKTGSYGLDLFKSGKLLRVSEINWNNSKKNFLGYKEPDIGKLYNIRIEQDEEITDGIQDSSIVKTLKGNGVLVTPGNVDEVLRSLGYEEFMSFAGTNLTGKYEDLSLKLLSCPILKYPLLLEIEKTAKTLEEAFNKEKELQDFIAGYELKSRVIKKEPPTLLYEAVFNEDTTGGFTIDS</sequence>